<evidence type="ECO:0000256" key="3">
    <source>
        <dbReference type="ARBA" id="ARBA00022771"/>
    </source>
</evidence>
<evidence type="ECO:0000256" key="1">
    <source>
        <dbReference type="ARBA" id="ARBA00022723"/>
    </source>
</evidence>
<keyword evidence="6" id="KW-1185">Reference proteome</keyword>
<dbReference type="OrthoDB" id="40579at2759"/>
<keyword evidence="1" id="KW-0479">Metal-binding</keyword>
<dbReference type="Pfam" id="PF00096">
    <property type="entry name" value="zf-C2H2"/>
    <property type="match status" value="1"/>
</dbReference>
<dbReference type="PROSITE" id="PS00028">
    <property type="entry name" value="ZINC_FINGER_C2H2_1"/>
    <property type="match status" value="2"/>
</dbReference>
<dbReference type="Gene3D" id="3.30.160.60">
    <property type="entry name" value="Classic Zinc Finger"/>
    <property type="match status" value="2"/>
</dbReference>
<evidence type="ECO:0000256" key="4">
    <source>
        <dbReference type="ARBA" id="ARBA00022833"/>
    </source>
</evidence>
<dbReference type="Proteomes" id="UP000749559">
    <property type="component" value="Unassembled WGS sequence"/>
</dbReference>
<feature type="non-terminal residue" evidence="5">
    <location>
        <position position="129"/>
    </location>
</feature>
<keyword evidence="3" id="KW-0863">Zinc-finger</keyword>
<evidence type="ECO:0000313" key="5">
    <source>
        <dbReference type="EMBL" id="CAH1776379.1"/>
    </source>
</evidence>
<dbReference type="SMART" id="SM00355">
    <property type="entry name" value="ZnF_C2H2"/>
    <property type="match status" value="2"/>
</dbReference>
<dbReference type="EMBL" id="CAIIXF020000002">
    <property type="protein sequence ID" value="CAH1776379.1"/>
    <property type="molecule type" value="Genomic_DNA"/>
</dbReference>
<dbReference type="AlphaFoldDB" id="A0A8J1TEZ6"/>
<dbReference type="GO" id="GO:0000981">
    <property type="term" value="F:DNA-binding transcription factor activity, RNA polymerase II-specific"/>
    <property type="evidence" value="ECO:0007669"/>
    <property type="project" value="TreeGrafter"/>
</dbReference>
<dbReference type="Pfam" id="PF13894">
    <property type="entry name" value="zf-C2H2_4"/>
    <property type="match status" value="1"/>
</dbReference>
<dbReference type="PANTHER" id="PTHR23235">
    <property type="entry name" value="KRUEPPEL-LIKE TRANSCRIPTION FACTOR"/>
    <property type="match status" value="1"/>
</dbReference>
<organism evidence="5 6">
    <name type="scientific">Owenia fusiformis</name>
    <name type="common">Polychaete worm</name>
    <dbReference type="NCBI Taxonomy" id="6347"/>
    <lineage>
        <taxon>Eukaryota</taxon>
        <taxon>Metazoa</taxon>
        <taxon>Spiralia</taxon>
        <taxon>Lophotrochozoa</taxon>
        <taxon>Annelida</taxon>
        <taxon>Polychaeta</taxon>
        <taxon>Sedentaria</taxon>
        <taxon>Canalipalpata</taxon>
        <taxon>Sabellida</taxon>
        <taxon>Oweniida</taxon>
        <taxon>Oweniidae</taxon>
        <taxon>Owenia</taxon>
    </lineage>
</organism>
<dbReference type="FunFam" id="3.30.160.60:FF:000624">
    <property type="entry name" value="zinc finger protein 697"/>
    <property type="match status" value="1"/>
</dbReference>
<protein>
    <submittedName>
        <fullName evidence="5">Uncharacterized protein</fullName>
    </submittedName>
</protein>
<gene>
    <name evidence="5" type="ORF">OFUS_LOCUS3558</name>
</gene>
<dbReference type="GO" id="GO:0000978">
    <property type="term" value="F:RNA polymerase II cis-regulatory region sequence-specific DNA binding"/>
    <property type="evidence" value="ECO:0007669"/>
    <property type="project" value="TreeGrafter"/>
</dbReference>
<reference evidence="5" key="1">
    <citation type="submission" date="2022-03" db="EMBL/GenBank/DDBJ databases">
        <authorList>
            <person name="Martin C."/>
        </authorList>
    </citation>
    <scope>NUCLEOTIDE SEQUENCE</scope>
</reference>
<dbReference type="GO" id="GO:0008270">
    <property type="term" value="F:zinc ion binding"/>
    <property type="evidence" value="ECO:0007669"/>
    <property type="project" value="UniProtKB-KW"/>
</dbReference>
<dbReference type="InterPro" id="IPR036236">
    <property type="entry name" value="Znf_C2H2_sf"/>
</dbReference>
<sequence length="129" mass="14625">SDETFPNIPYIPYLPQSSSAGVTSMDPVYLQGQTIHTGANSITFENKYTGETIIPETRTHTGEIICDYCSKTFVRTQDKQRHMRIHTGEKPFQCSLCLKKFRQTAHLRGHMKNVHKMQATPTSASIVHQ</sequence>
<evidence type="ECO:0000256" key="2">
    <source>
        <dbReference type="ARBA" id="ARBA00022737"/>
    </source>
</evidence>
<dbReference type="InterPro" id="IPR013087">
    <property type="entry name" value="Znf_C2H2_type"/>
</dbReference>
<accession>A0A8J1TEZ6</accession>
<evidence type="ECO:0000313" key="6">
    <source>
        <dbReference type="Proteomes" id="UP000749559"/>
    </source>
</evidence>
<proteinExistence type="predicted"/>
<dbReference type="PANTHER" id="PTHR23235:SF120">
    <property type="entry name" value="KRUPPEL-LIKE FACTOR 15"/>
    <property type="match status" value="1"/>
</dbReference>
<keyword evidence="2" id="KW-0677">Repeat</keyword>
<name>A0A8J1TEZ6_OWEFU</name>
<comment type="caution">
    <text evidence="5">The sequence shown here is derived from an EMBL/GenBank/DDBJ whole genome shotgun (WGS) entry which is preliminary data.</text>
</comment>
<dbReference type="PROSITE" id="PS50157">
    <property type="entry name" value="ZINC_FINGER_C2H2_2"/>
    <property type="match status" value="2"/>
</dbReference>
<dbReference type="SUPFAM" id="SSF57667">
    <property type="entry name" value="beta-beta-alpha zinc fingers"/>
    <property type="match status" value="1"/>
</dbReference>
<keyword evidence="4" id="KW-0862">Zinc</keyword>